<dbReference type="RefSeq" id="WP_185665565.1">
    <property type="nucleotide sequence ID" value="NZ_JACLAW010000016.1"/>
</dbReference>
<evidence type="ECO:0000256" key="4">
    <source>
        <dbReference type="ARBA" id="ARBA00023157"/>
    </source>
</evidence>
<keyword evidence="6" id="KW-1185">Reference proteome</keyword>
<keyword evidence="3 5" id="KW-0378">Hydrolase</keyword>
<dbReference type="PANTHER" id="PTHR33938:SF15">
    <property type="entry name" value="FERULOYL ESTERASE B-RELATED"/>
    <property type="match status" value="1"/>
</dbReference>
<evidence type="ECO:0000313" key="5">
    <source>
        <dbReference type="EMBL" id="MBC2667275.1"/>
    </source>
</evidence>
<dbReference type="PANTHER" id="PTHR33938">
    <property type="entry name" value="FERULOYL ESTERASE B-RELATED"/>
    <property type="match status" value="1"/>
</dbReference>
<organism evidence="5 6">
    <name type="scientific">Novosphingobium flavum</name>
    <dbReference type="NCBI Taxonomy" id="1778672"/>
    <lineage>
        <taxon>Bacteria</taxon>
        <taxon>Pseudomonadati</taxon>
        <taxon>Pseudomonadota</taxon>
        <taxon>Alphaproteobacteria</taxon>
        <taxon>Sphingomonadales</taxon>
        <taxon>Sphingomonadaceae</taxon>
        <taxon>Novosphingobium</taxon>
    </lineage>
</organism>
<proteinExistence type="predicted"/>
<keyword evidence="2" id="KW-0732">Signal</keyword>
<keyword evidence="4" id="KW-1015">Disulfide bond</keyword>
<protein>
    <submittedName>
        <fullName evidence="5">Tannase/feruloyl esterase family alpha/beta hydrolase</fullName>
    </submittedName>
</protein>
<dbReference type="Pfam" id="PF07519">
    <property type="entry name" value="Tannase"/>
    <property type="match status" value="1"/>
</dbReference>
<name>A0A7X1KNE4_9SPHN</name>
<dbReference type="GO" id="GO:0052689">
    <property type="term" value="F:carboxylic ester hydrolase activity"/>
    <property type="evidence" value="ECO:0007669"/>
    <property type="project" value="UniProtKB-KW"/>
</dbReference>
<dbReference type="EMBL" id="JACLAW010000016">
    <property type="protein sequence ID" value="MBC2667275.1"/>
    <property type="molecule type" value="Genomic_DNA"/>
</dbReference>
<dbReference type="Proteomes" id="UP000566813">
    <property type="component" value="Unassembled WGS sequence"/>
</dbReference>
<gene>
    <name evidence="5" type="ORF">H7F51_17290</name>
</gene>
<evidence type="ECO:0000256" key="1">
    <source>
        <dbReference type="ARBA" id="ARBA00022487"/>
    </source>
</evidence>
<evidence type="ECO:0000313" key="6">
    <source>
        <dbReference type="Proteomes" id="UP000566813"/>
    </source>
</evidence>
<keyword evidence="1" id="KW-0719">Serine esterase</keyword>
<evidence type="ECO:0000256" key="3">
    <source>
        <dbReference type="ARBA" id="ARBA00022801"/>
    </source>
</evidence>
<dbReference type="AlphaFoldDB" id="A0A7X1KNE4"/>
<evidence type="ECO:0000256" key="2">
    <source>
        <dbReference type="ARBA" id="ARBA00022729"/>
    </source>
</evidence>
<sequence length="577" mass="61815">MNDWLSRKGKLRTILALAACSGLTLIQGTAPIGAATPARPALQPLALPVLAPRMDCAALVGTDVSATAGGQTRVASASVIDNGQVAAYCNVKVVVDDYARFELHLPVKGWSQRLLFGGGPGAQTPAGVKIDQFASVSWEDLGRRQNEDVLANRYRDQIYAGYKGMHLQVLASKALIARFYGRGPRFSYYNACSNPGREGLIEAQRFPKDFDGIGAGCPPLNTTLNNGLWHAWNVTTNMRADGSAILTADKLPILHKAVLDACDAADGARDAIVSDPFACRVPFEKVECKPGQDASTCLTADQVRVARELYRGPHDANGLKLAPSGVLPGSELAWTATIVPSDSRFGGPAEARTATEKAIRSHYNLPALAPDWSLSQVKFDRATFEATTKYNFLHDATNTDMSPYAKAGGKLILWMALGDTNVLPTSTILYYETLRKQMGPAATDAFMRFYLLPGVYHCGGGDGPVLANLLLPLMVWVERGVAPGVLEGVHVPRGPGPQPMNAPQPAADLTRPIWPYPYTQQYLGHGDVRKAASFVRGPARLAPVAELSNWAGMGLYRAGAQKWCTPTADGMSCAAKP</sequence>
<dbReference type="InterPro" id="IPR011118">
    <property type="entry name" value="Tannase/feruloyl_esterase"/>
</dbReference>
<comment type="caution">
    <text evidence="5">The sequence shown here is derived from an EMBL/GenBank/DDBJ whole genome shotgun (WGS) entry which is preliminary data.</text>
</comment>
<accession>A0A7X1KNE4</accession>
<reference evidence="5 6" key="1">
    <citation type="submission" date="2020-08" db="EMBL/GenBank/DDBJ databases">
        <title>The genome sequence of type strain Novosphingobium flavum NBRC 111647.</title>
        <authorList>
            <person name="Liu Y."/>
        </authorList>
    </citation>
    <scope>NUCLEOTIDE SEQUENCE [LARGE SCALE GENOMIC DNA]</scope>
    <source>
        <strain evidence="5 6">NBRC 111647</strain>
    </source>
</reference>